<proteinExistence type="predicted"/>
<accession>A0A6C0BRF5</accession>
<sequence length="50" mass="5639">MYVEKTHVLLYLLVFSKKSFTASCLLVPGDRPLFFADVGFSLKKNTITKA</sequence>
<reference evidence="1" key="1">
    <citation type="journal article" date="2020" name="Nature">
        <title>Giant virus diversity and host interactions through global metagenomics.</title>
        <authorList>
            <person name="Schulz F."/>
            <person name="Roux S."/>
            <person name="Paez-Espino D."/>
            <person name="Jungbluth S."/>
            <person name="Walsh D.A."/>
            <person name="Denef V.J."/>
            <person name="McMahon K.D."/>
            <person name="Konstantinidis K.T."/>
            <person name="Eloe-Fadrosh E.A."/>
            <person name="Kyrpides N.C."/>
            <person name="Woyke T."/>
        </authorList>
    </citation>
    <scope>NUCLEOTIDE SEQUENCE</scope>
    <source>
        <strain evidence="1">GVMAG-M-3300018416-26</strain>
    </source>
</reference>
<dbReference type="AlphaFoldDB" id="A0A6C0BRF5"/>
<name>A0A6C0BRF5_9ZZZZ</name>
<evidence type="ECO:0000313" key="1">
    <source>
        <dbReference type="EMBL" id="QHS94381.1"/>
    </source>
</evidence>
<organism evidence="1">
    <name type="scientific">viral metagenome</name>
    <dbReference type="NCBI Taxonomy" id="1070528"/>
    <lineage>
        <taxon>unclassified sequences</taxon>
        <taxon>metagenomes</taxon>
        <taxon>organismal metagenomes</taxon>
    </lineage>
</organism>
<protein>
    <submittedName>
        <fullName evidence="1">Uncharacterized protein</fullName>
    </submittedName>
</protein>
<dbReference type="EMBL" id="MN739221">
    <property type="protein sequence ID" value="QHS94381.1"/>
    <property type="molecule type" value="Genomic_DNA"/>
</dbReference>